<comment type="caution">
    <text evidence="1">The sequence shown here is derived from an EMBL/GenBank/DDBJ whole genome shotgun (WGS) entry which is preliminary data.</text>
</comment>
<gene>
    <name evidence="1" type="ORF">US42_C0009G0033</name>
</gene>
<evidence type="ECO:0000313" key="1">
    <source>
        <dbReference type="EMBL" id="KKQ27443.1"/>
    </source>
</evidence>
<protein>
    <recommendedName>
        <fullName evidence="3">Type IV pilus assembly protein PilM</fullName>
    </recommendedName>
</protein>
<name>A0A0G0G8M5_9BACT</name>
<dbReference type="NCBIfam" id="TIGR01175">
    <property type="entry name" value="pilM"/>
    <property type="match status" value="1"/>
</dbReference>
<organism evidence="1 2">
    <name type="scientific">Candidatus Magasanikbacteria bacterium GW2011_GWC2_37_14</name>
    <dbReference type="NCBI Taxonomy" id="1619046"/>
    <lineage>
        <taxon>Bacteria</taxon>
        <taxon>Candidatus Magasanikiibacteriota</taxon>
    </lineage>
</organism>
<dbReference type="STRING" id="1619046.US42_C0009G0033"/>
<dbReference type="Gene3D" id="3.30.1490.300">
    <property type="match status" value="1"/>
</dbReference>
<dbReference type="Proteomes" id="UP000034849">
    <property type="component" value="Unassembled WGS sequence"/>
</dbReference>
<dbReference type="PANTHER" id="PTHR32432:SF3">
    <property type="entry name" value="ETHANOLAMINE UTILIZATION PROTEIN EUTJ"/>
    <property type="match status" value="1"/>
</dbReference>
<dbReference type="EMBL" id="LBSX01000009">
    <property type="protein sequence ID" value="KKQ27443.1"/>
    <property type="molecule type" value="Genomic_DNA"/>
</dbReference>
<accession>A0A0G0G8M5</accession>
<dbReference type="Gene3D" id="3.30.420.40">
    <property type="match status" value="2"/>
</dbReference>
<dbReference type="PANTHER" id="PTHR32432">
    <property type="entry name" value="CELL DIVISION PROTEIN FTSA-RELATED"/>
    <property type="match status" value="1"/>
</dbReference>
<dbReference type="Pfam" id="PF11104">
    <property type="entry name" value="PilM_2"/>
    <property type="match status" value="1"/>
</dbReference>
<dbReference type="SUPFAM" id="SSF53067">
    <property type="entry name" value="Actin-like ATPase domain"/>
    <property type="match status" value="2"/>
</dbReference>
<proteinExistence type="predicted"/>
<dbReference type="PIRSF" id="PIRSF019169">
    <property type="entry name" value="PilM"/>
    <property type="match status" value="1"/>
</dbReference>
<dbReference type="CDD" id="cd24049">
    <property type="entry name" value="ASKHA_NBD_PilM"/>
    <property type="match status" value="1"/>
</dbReference>
<reference evidence="1 2" key="1">
    <citation type="journal article" date="2015" name="Nature">
        <title>rRNA introns, odd ribosomes, and small enigmatic genomes across a large radiation of phyla.</title>
        <authorList>
            <person name="Brown C.T."/>
            <person name="Hug L.A."/>
            <person name="Thomas B.C."/>
            <person name="Sharon I."/>
            <person name="Castelle C.J."/>
            <person name="Singh A."/>
            <person name="Wilkins M.J."/>
            <person name="Williams K.H."/>
            <person name="Banfield J.F."/>
        </authorList>
    </citation>
    <scope>NUCLEOTIDE SEQUENCE [LARGE SCALE GENOMIC DNA]</scope>
</reference>
<sequence>MTKQRISCSLVDILVVYLKMWYNIFTMSLFSKSESYLGVDIGSGGIKLVELHKVKNRPELWTYGIAEQSLDIHLPEFKEKSAEDLLLNKNFSEKKKEQNIPTLDDPRVTQYAELLKVLLKKAKVTTTNTVASLPVSYVFHAVVNLPVVEKNELEHIVMAEIKKMLPRPIEEMQVVFQLIPSLETEKGKEKFLRVLVTAAPRELVAFYSAIFQKAGLQLKELETEPFALVRSLVGRDTSTSMIVDVGAERTSFFITEQSLPITHRSITVGGNTVDAILQRILGLDKVAVQQIKVDLSRNIANKFNSEDFSAFLNPIIKEIEYSFDLYLHQTGNENKRPEKIILTGGSAVLPFLQQEIQSKFPMRVFIGDPWARVVYQEELKKVLDSIGPRMAVALGLGMRMIY</sequence>
<dbReference type="AlphaFoldDB" id="A0A0G0G8M5"/>
<evidence type="ECO:0000313" key="2">
    <source>
        <dbReference type="Proteomes" id="UP000034849"/>
    </source>
</evidence>
<evidence type="ECO:0008006" key="3">
    <source>
        <dbReference type="Google" id="ProtNLM"/>
    </source>
</evidence>
<dbReference type="InterPro" id="IPR005883">
    <property type="entry name" value="PilM"/>
</dbReference>
<dbReference type="InterPro" id="IPR050696">
    <property type="entry name" value="FtsA/MreB"/>
</dbReference>
<dbReference type="InterPro" id="IPR043129">
    <property type="entry name" value="ATPase_NBD"/>
</dbReference>